<proteinExistence type="predicted"/>
<dbReference type="Gene3D" id="2.40.110.10">
    <property type="entry name" value="Butyryl-CoA Dehydrogenase, subunit A, domain 2"/>
    <property type="match status" value="1"/>
</dbReference>
<dbReference type="Pfam" id="PF02771">
    <property type="entry name" value="Acyl-CoA_dh_N"/>
    <property type="match status" value="1"/>
</dbReference>
<dbReference type="InterPro" id="IPR046373">
    <property type="entry name" value="Acyl-CoA_Oxase/DH_mid-dom_sf"/>
</dbReference>
<comment type="caution">
    <text evidence="2">The sequence shown here is derived from an EMBL/GenBank/DDBJ whole genome shotgun (WGS) entry which is preliminary data.</text>
</comment>
<dbReference type="GO" id="GO:0050660">
    <property type="term" value="F:flavin adenine dinucleotide binding"/>
    <property type="evidence" value="ECO:0007669"/>
    <property type="project" value="InterPro"/>
</dbReference>
<dbReference type="InterPro" id="IPR009100">
    <property type="entry name" value="AcylCoA_DH/oxidase_NM_dom_sf"/>
</dbReference>
<dbReference type="AlphaFoldDB" id="A0A3D3R524"/>
<dbReference type="GO" id="GO:0003995">
    <property type="term" value="F:acyl-CoA dehydrogenase activity"/>
    <property type="evidence" value="ECO:0007669"/>
    <property type="project" value="TreeGrafter"/>
</dbReference>
<dbReference type="PANTHER" id="PTHR43884:SF12">
    <property type="entry name" value="ISOVALERYL-COA DEHYDROGENASE, MITOCHONDRIAL-RELATED"/>
    <property type="match status" value="1"/>
</dbReference>
<dbReference type="Proteomes" id="UP000263642">
    <property type="component" value="Unassembled WGS sequence"/>
</dbReference>
<dbReference type="Gene3D" id="1.10.540.10">
    <property type="entry name" value="Acyl-CoA dehydrogenase/oxidase, N-terminal domain"/>
    <property type="match status" value="1"/>
</dbReference>
<dbReference type="PANTHER" id="PTHR43884">
    <property type="entry name" value="ACYL-COA DEHYDROGENASE"/>
    <property type="match status" value="1"/>
</dbReference>
<evidence type="ECO:0000313" key="3">
    <source>
        <dbReference type="Proteomes" id="UP000263642"/>
    </source>
</evidence>
<feature type="domain" description="Acyl-CoA dehydrogenase/oxidase N-terminal" evidence="1">
    <location>
        <begin position="18"/>
        <end position="122"/>
    </location>
</feature>
<dbReference type="SUPFAM" id="SSF56645">
    <property type="entry name" value="Acyl-CoA dehydrogenase NM domain-like"/>
    <property type="match status" value="1"/>
</dbReference>
<dbReference type="EMBL" id="DQAY01000073">
    <property type="protein sequence ID" value="HCO23905.1"/>
    <property type="molecule type" value="Genomic_DNA"/>
</dbReference>
<dbReference type="InterPro" id="IPR013786">
    <property type="entry name" value="AcylCoA_DH/ox_N"/>
</dbReference>
<accession>A0A3D3R524</accession>
<protein>
    <submittedName>
        <fullName evidence="2">Acyl-CoA dehydrogenase</fullName>
    </submittedName>
</protein>
<evidence type="ECO:0000313" key="2">
    <source>
        <dbReference type="EMBL" id="HCO23905.1"/>
    </source>
</evidence>
<reference evidence="2 3" key="1">
    <citation type="journal article" date="2018" name="Nat. Biotechnol.">
        <title>A standardized bacterial taxonomy based on genome phylogeny substantially revises the tree of life.</title>
        <authorList>
            <person name="Parks D.H."/>
            <person name="Chuvochina M."/>
            <person name="Waite D.W."/>
            <person name="Rinke C."/>
            <person name="Skarshewski A."/>
            <person name="Chaumeil P.A."/>
            <person name="Hugenholtz P."/>
        </authorList>
    </citation>
    <scope>NUCLEOTIDE SEQUENCE [LARGE SCALE GENOMIC DNA]</scope>
    <source>
        <strain evidence="2">UBA9375</strain>
    </source>
</reference>
<gene>
    <name evidence="2" type="ORF">DIT97_12965</name>
</gene>
<organism evidence="2 3">
    <name type="scientific">Gimesia maris</name>
    <dbReference type="NCBI Taxonomy" id="122"/>
    <lineage>
        <taxon>Bacteria</taxon>
        <taxon>Pseudomonadati</taxon>
        <taxon>Planctomycetota</taxon>
        <taxon>Planctomycetia</taxon>
        <taxon>Planctomycetales</taxon>
        <taxon>Planctomycetaceae</taxon>
        <taxon>Gimesia</taxon>
    </lineage>
</organism>
<dbReference type="InterPro" id="IPR037069">
    <property type="entry name" value="AcylCoA_DH/ox_N_sf"/>
</dbReference>
<evidence type="ECO:0000259" key="1">
    <source>
        <dbReference type="Pfam" id="PF02771"/>
    </source>
</evidence>
<sequence length="370" mass="40500">MRKVMTESALNSNRPERFQDEFDRLLQTISKLSENSDSELAWPAEAWNAITQAGILGWNIPREFGGTDLNSVEMTYGYIRLAEACLTTTFILTQFNAACQRINWSQDQELKWSVFQELAAGEKYATVGISHLTTSRQHLSKPTVTAEKINEGWKLDGFVPWVTGAVKADYIITGGVCEDRTQILALVQTDHAGVAPQPPIEMLSMTGSQTGAVKLDQVIVAEQYLIAGPVENVMKRPDGQGGAGSLTTSALALGVARRAIAKLGEEADKRPDLMEIYRPFRAECDGICTEMFEILQAGTLNGGFSEKIRGQSNSLVLRASQALLAAVKGAGFVKGHPAERAIREAMFFLVWSCPQPVVHANMKEFACVLD</sequence>
<name>A0A3D3R524_9PLAN</name>